<evidence type="ECO:0000313" key="2">
    <source>
        <dbReference type="Proteomes" id="UP000887569"/>
    </source>
</evidence>
<protein>
    <submittedName>
        <fullName evidence="3 4">Uncharacterized protein</fullName>
    </submittedName>
</protein>
<keyword evidence="2" id="KW-1185">Reference proteome</keyword>
<evidence type="ECO:0000313" key="4">
    <source>
        <dbReference type="WBParaSite" id="PgE264_g001_t02"/>
    </source>
</evidence>
<dbReference type="Proteomes" id="UP000887569">
    <property type="component" value="Unplaced"/>
</dbReference>
<feature type="compositionally biased region" description="Polar residues" evidence="1">
    <location>
        <begin position="20"/>
        <end position="29"/>
    </location>
</feature>
<proteinExistence type="predicted"/>
<reference evidence="3 4" key="1">
    <citation type="submission" date="2022-11" db="UniProtKB">
        <authorList>
            <consortium name="WormBaseParasite"/>
        </authorList>
    </citation>
    <scope>IDENTIFICATION</scope>
</reference>
<evidence type="ECO:0000313" key="3">
    <source>
        <dbReference type="WBParaSite" id="PgE264_g001_t01"/>
    </source>
</evidence>
<organism evidence="2 4">
    <name type="scientific">Parascaris univalens</name>
    <name type="common">Nematode worm</name>
    <dbReference type="NCBI Taxonomy" id="6257"/>
    <lineage>
        <taxon>Eukaryota</taxon>
        <taxon>Metazoa</taxon>
        <taxon>Ecdysozoa</taxon>
        <taxon>Nematoda</taxon>
        <taxon>Chromadorea</taxon>
        <taxon>Rhabditida</taxon>
        <taxon>Spirurina</taxon>
        <taxon>Ascaridomorpha</taxon>
        <taxon>Ascaridoidea</taxon>
        <taxon>Ascarididae</taxon>
        <taxon>Parascaris</taxon>
    </lineage>
</organism>
<accession>A0A915A4S6</accession>
<dbReference type="WBParaSite" id="PgE264_g001_t01">
    <property type="protein sequence ID" value="PgE264_g001_t01"/>
    <property type="gene ID" value="PgE264_g001"/>
</dbReference>
<sequence>MKTWKVLEVQRQNWHKESGSVVNSSSKPVQESCEDAPESTITEALPHENERLEAVPTSTHTVQPSCNLVKLAKQTTAQEHSSATGKKMDENWPPLNNAVKRTNARTSLCSRKNEIRKGGHAQGEY</sequence>
<evidence type="ECO:0000256" key="1">
    <source>
        <dbReference type="SAM" id="MobiDB-lite"/>
    </source>
</evidence>
<dbReference type="AlphaFoldDB" id="A0A915A4S6"/>
<name>A0A915A4S6_PARUN</name>
<feature type="region of interest" description="Disordered" evidence="1">
    <location>
        <begin position="74"/>
        <end position="125"/>
    </location>
</feature>
<dbReference type="WBParaSite" id="PgE264_g001_t02">
    <property type="protein sequence ID" value="PgE264_g001_t02"/>
    <property type="gene ID" value="PgE264_g001"/>
</dbReference>
<feature type="region of interest" description="Disordered" evidence="1">
    <location>
        <begin position="15"/>
        <end position="37"/>
    </location>
</feature>
<feature type="compositionally biased region" description="Polar residues" evidence="1">
    <location>
        <begin position="74"/>
        <end position="84"/>
    </location>
</feature>